<reference evidence="5" key="1">
    <citation type="submission" date="2016-06" db="UniProtKB">
        <authorList>
            <consortium name="WormBaseParasite"/>
        </authorList>
    </citation>
    <scope>IDENTIFICATION</scope>
</reference>
<sequence>LAFDALLSRVATSRTKKETLAHKTEKPTVSELNPYWADGGTGMPENGASTAAATKPVLTSANESWLRRAYDRAREEAQSSDRSLRSILLDRWDEETVRAMEETFSHSRHSGNNRSPKDSRYHANKSRPRWKRDVSGQSNDPIRPRSHERSPERSRTDNLTASNLSMDRSHKPMSETINSQPVEATKEVEERFVNDDDINAAAAKLMKAELMGDENKTVKLRSNLEKLREAQRRGIKIRLTKTVHASHSERSSDDKVVHLTTLNRFGNEMPLHLRAQSSLPSAVRRPTECSRKETDSHYDHAPVSTVEEMLRDELLDSGRSSDRQFLAMAAKCHRGAEDEYDDAFLSKKALSQETVRYRQKTDAISDYKRKTFAESKCSVCMENTARHLIISVGQRVFLSIPEHASLTPGHCFIAPHEHIGAMTRVDEVAADEANAYKQKLCKLASRSLGLSHGSYVFLEVAAYPNAYKHHVRIECIPVDRDALEELPLYFKKALHELGSEWDQNKRVIQLRRPGFGARDSVPDNFGYFSVEFGHRGEGFVKVIEDWSSFPLYFGREVIGGFLDKSSELWRNPKREPLESLRRKIVHFEELWEPFESGLTLDLPPTETPDEGEPEGPVLPPSMCL</sequence>
<feature type="compositionally biased region" description="Polar residues" evidence="2">
    <location>
        <begin position="157"/>
        <end position="166"/>
    </location>
</feature>
<dbReference type="InterPro" id="IPR006767">
    <property type="entry name" value="Cwf19-like_C_dom-2"/>
</dbReference>
<evidence type="ECO:0000256" key="2">
    <source>
        <dbReference type="SAM" id="MobiDB-lite"/>
    </source>
</evidence>
<dbReference type="InterPro" id="IPR006768">
    <property type="entry name" value="Cwf19-like_C_dom-1"/>
</dbReference>
<dbReference type="GO" id="GO:0071014">
    <property type="term" value="C:post-mRNA release spliceosomal complex"/>
    <property type="evidence" value="ECO:0007669"/>
    <property type="project" value="TreeGrafter"/>
</dbReference>
<dbReference type="PANTHER" id="PTHR12072:SF5">
    <property type="entry name" value="CWF19-LIKE PROTEIN 2"/>
    <property type="match status" value="1"/>
</dbReference>
<name>A0A183SEI9_SCHSO</name>
<feature type="domain" description="Cwf19-like protein C-terminal" evidence="3">
    <location>
        <begin position="500"/>
        <end position="595"/>
    </location>
</feature>
<protein>
    <submittedName>
        <fullName evidence="5">CwfJ_C_1 domain-containing protein</fullName>
    </submittedName>
</protein>
<evidence type="ECO:0000256" key="1">
    <source>
        <dbReference type="ARBA" id="ARBA00006795"/>
    </source>
</evidence>
<accession>A0A183SEI9</accession>
<organism evidence="5">
    <name type="scientific">Schistocephalus solidus</name>
    <name type="common">Tapeworm</name>
    <dbReference type="NCBI Taxonomy" id="70667"/>
    <lineage>
        <taxon>Eukaryota</taxon>
        <taxon>Metazoa</taxon>
        <taxon>Spiralia</taxon>
        <taxon>Lophotrochozoa</taxon>
        <taxon>Platyhelminthes</taxon>
        <taxon>Cestoda</taxon>
        <taxon>Eucestoda</taxon>
        <taxon>Diphyllobothriidea</taxon>
        <taxon>Diphyllobothriidae</taxon>
        <taxon>Schistocephalus</taxon>
    </lineage>
</organism>
<evidence type="ECO:0000259" key="4">
    <source>
        <dbReference type="Pfam" id="PF04677"/>
    </source>
</evidence>
<feature type="compositionally biased region" description="Basic and acidic residues" evidence="2">
    <location>
        <begin position="285"/>
        <end position="298"/>
    </location>
</feature>
<feature type="region of interest" description="Disordered" evidence="2">
    <location>
        <begin position="598"/>
        <end position="624"/>
    </location>
</feature>
<evidence type="ECO:0000313" key="5">
    <source>
        <dbReference type="WBParaSite" id="SSLN_0000272401-mRNA-1"/>
    </source>
</evidence>
<dbReference type="Pfam" id="PF04676">
    <property type="entry name" value="CwfJ_C_2"/>
    <property type="match status" value="1"/>
</dbReference>
<evidence type="ECO:0000259" key="3">
    <source>
        <dbReference type="Pfam" id="PF04676"/>
    </source>
</evidence>
<dbReference type="PANTHER" id="PTHR12072">
    <property type="entry name" value="CWF19, CELL CYCLE CONTROL PROTEIN"/>
    <property type="match status" value="1"/>
</dbReference>
<dbReference type="InterPro" id="IPR040194">
    <property type="entry name" value="Cwf19-like"/>
</dbReference>
<feature type="region of interest" description="Disordered" evidence="2">
    <location>
        <begin position="278"/>
        <end position="298"/>
    </location>
</feature>
<comment type="similarity">
    <text evidence="1">Belongs to the CWF19 family.</text>
</comment>
<dbReference type="AlphaFoldDB" id="A0A183SEI9"/>
<dbReference type="GO" id="GO:0000398">
    <property type="term" value="P:mRNA splicing, via spliceosome"/>
    <property type="evidence" value="ECO:0007669"/>
    <property type="project" value="TreeGrafter"/>
</dbReference>
<feature type="region of interest" description="Disordered" evidence="2">
    <location>
        <begin position="102"/>
        <end position="176"/>
    </location>
</feature>
<dbReference type="WBParaSite" id="SSLN_0000272401-mRNA-1">
    <property type="protein sequence ID" value="SSLN_0000272401-mRNA-1"/>
    <property type="gene ID" value="SSLN_0000272401"/>
</dbReference>
<feature type="domain" description="Cwf19-like C-terminal" evidence="4">
    <location>
        <begin position="366"/>
        <end position="491"/>
    </location>
</feature>
<dbReference type="Pfam" id="PF04677">
    <property type="entry name" value="CwfJ_C_1"/>
    <property type="match status" value="1"/>
</dbReference>
<proteinExistence type="inferred from homology"/>
<feature type="compositionally biased region" description="Basic and acidic residues" evidence="2">
    <location>
        <begin position="142"/>
        <end position="156"/>
    </location>
</feature>